<evidence type="ECO:0000256" key="7">
    <source>
        <dbReference type="ARBA" id="ARBA00022679"/>
    </source>
</evidence>
<dbReference type="RefSeq" id="WP_132706942.1">
    <property type="nucleotide sequence ID" value="NZ_JACIGF010000001.1"/>
</dbReference>
<gene>
    <name evidence="11" type="ORF">EV659_101390</name>
</gene>
<evidence type="ECO:0000313" key="12">
    <source>
        <dbReference type="Proteomes" id="UP000295399"/>
    </source>
</evidence>
<dbReference type="EC" id="2.4.2.1" evidence="4 8"/>
<dbReference type="NCBIfam" id="NF006054">
    <property type="entry name" value="PRK08202.1"/>
    <property type="match status" value="1"/>
</dbReference>
<feature type="binding site" evidence="9">
    <location>
        <position position="35"/>
    </location>
    <ligand>
        <name>phosphate</name>
        <dbReference type="ChEBI" id="CHEBI:43474"/>
    </ligand>
</feature>
<dbReference type="InterPro" id="IPR035994">
    <property type="entry name" value="Nucleoside_phosphorylase_sf"/>
</dbReference>
<evidence type="ECO:0000256" key="2">
    <source>
        <dbReference type="ARBA" id="ARBA00006751"/>
    </source>
</evidence>
<dbReference type="GO" id="GO:0009116">
    <property type="term" value="P:nucleoside metabolic process"/>
    <property type="evidence" value="ECO:0007669"/>
    <property type="project" value="InterPro"/>
</dbReference>
<protein>
    <recommendedName>
        <fullName evidence="5 8">Purine nucleoside phosphorylase</fullName>
        <ecNumber evidence="4 8">2.4.2.1</ecNumber>
    </recommendedName>
    <alternativeName>
        <fullName evidence="8">Inosine-guanosine phosphorylase</fullName>
    </alternativeName>
</protein>
<comment type="caution">
    <text evidence="11">The sequence shown here is derived from an EMBL/GenBank/DDBJ whole genome shotgun (WGS) entry which is preliminary data.</text>
</comment>
<evidence type="ECO:0000259" key="10">
    <source>
        <dbReference type="Pfam" id="PF01048"/>
    </source>
</evidence>
<evidence type="ECO:0000256" key="4">
    <source>
        <dbReference type="ARBA" id="ARBA00011886"/>
    </source>
</evidence>
<dbReference type="InterPro" id="IPR000845">
    <property type="entry name" value="Nucleoside_phosphorylase_d"/>
</dbReference>
<keyword evidence="6 8" id="KW-0328">Glycosyltransferase</keyword>
<keyword evidence="7 8" id="KW-0808">Transferase</keyword>
<feature type="binding site" evidence="9">
    <location>
        <position position="66"/>
    </location>
    <ligand>
        <name>phosphate</name>
        <dbReference type="ChEBI" id="CHEBI:43474"/>
    </ligand>
</feature>
<name>A0A4V2SQE4_RHOSA</name>
<comment type="pathway">
    <text evidence="1 8">Purine metabolism; purine nucleoside salvage.</text>
</comment>
<dbReference type="AlphaFoldDB" id="A0A4V2SQE4"/>
<sequence>MTATTTTNDDLSAAVDAVRRRHPGGFPKIALILGSGLGRFGEAMAVETSIPYGEIPGFPVSTVAGHDGRLLIGTVAGVPLVAMQGRMHLYEGYAAQRLAVAIRTFKLLGVETLVITNAAGSLHEDWGPGSLMLIADHINLSGHNPLIGPNDDALGPRFVDMTAAYDPALRATMKAAAADLGQTLHEGVYIQVAGPNFETPAEIRAFARLGADAVGMSTVPECLVARHCGMRVLGLSLVTNLAAGISPVALTHQETMDEAANAYDGMRALMTEFLRRVGG</sequence>
<feature type="binding site" evidence="9">
    <location>
        <position position="240"/>
    </location>
    <ligand>
        <name>a purine D-ribonucleoside</name>
        <dbReference type="ChEBI" id="CHEBI:142355"/>
    </ligand>
</feature>
<feature type="binding site" evidence="9">
    <location>
        <position position="198"/>
    </location>
    <ligand>
        <name>a purine D-ribonucleoside</name>
        <dbReference type="ChEBI" id="CHEBI:142355"/>
    </ligand>
</feature>
<reference evidence="11 12" key="1">
    <citation type="submission" date="2019-03" db="EMBL/GenBank/DDBJ databases">
        <title>Genomic Encyclopedia of Type Strains, Phase IV (KMG-IV): sequencing the most valuable type-strain genomes for metagenomic binning, comparative biology and taxonomic classification.</title>
        <authorList>
            <person name="Goeker M."/>
        </authorList>
    </citation>
    <scope>NUCLEOTIDE SEQUENCE [LARGE SCALE GENOMIC DNA]</scope>
    <source>
        <strain evidence="11 12">DSM 2132</strain>
    </source>
</reference>
<dbReference type="InParanoid" id="A0A4V2SQE4"/>
<dbReference type="Gene3D" id="3.40.50.1580">
    <property type="entry name" value="Nucleoside phosphorylase domain"/>
    <property type="match status" value="1"/>
</dbReference>
<dbReference type="PANTHER" id="PTHR11904">
    <property type="entry name" value="METHYLTHIOADENOSINE/PURINE NUCLEOSIDE PHOSPHORYLASE"/>
    <property type="match status" value="1"/>
</dbReference>
<comment type="subunit">
    <text evidence="3">Homotrimer.</text>
</comment>
<comment type="similarity">
    <text evidence="2 8">Belongs to the PNP/MTAP phosphorylase family.</text>
</comment>
<dbReference type="NCBIfam" id="TIGR01700">
    <property type="entry name" value="PNPH"/>
    <property type="match status" value="1"/>
</dbReference>
<organism evidence="11 12">
    <name type="scientific">Rhodothalassium salexigens DSM 2132</name>
    <dbReference type="NCBI Taxonomy" id="1188247"/>
    <lineage>
        <taxon>Bacteria</taxon>
        <taxon>Pseudomonadati</taxon>
        <taxon>Pseudomonadota</taxon>
        <taxon>Alphaproteobacteria</taxon>
        <taxon>Rhodothalassiales</taxon>
        <taxon>Rhodothalassiaceae</taxon>
        <taxon>Rhodothalassium</taxon>
    </lineage>
</organism>
<dbReference type="InterPro" id="IPR011270">
    <property type="entry name" value="Pur_Nuc_Pase_Ino/Guo-sp"/>
</dbReference>
<evidence type="ECO:0000256" key="8">
    <source>
        <dbReference type="PIRNR" id="PIRNR000477"/>
    </source>
</evidence>
<dbReference type="GO" id="GO:0004731">
    <property type="term" value="F:purine-nucleoside phosphorylase activity"/>
    <property type="evidence" value="ECO:0007669"/>
    <property type="project" value="UniProtKB-EC"/>
</dbReference>
<dbReference type="Proteomes" id="UP000295399">
    <property type="component" value="Unassembled WGS sequence"/>
</dbReference>
<dbReference type="NCBIfam" id="TIGR01697">
    <property type="entry name" value="PNPH-PUNA-XAPA"/>
    <property type="match status" value="1"/>
</dbReference>
<evidence type="ECO:0000256" key="9">
    <source>
        <dbReference type="PIRSR" id="PIRSR000477-2"/>
    </source>
</evidence>
<keyword evidence="12" id="KW-1185">Reference proteome</keyword>
<evidence type="ECO:0000256" key="3">
    <source>
        <dbReference type="ARBA" id="ARBA00011233"/>
    </source>
</evidence>
<proteinExistence type="inferred from homology"/>
<dbReference type="EMBL" id="SLXO01000001">
    <property type="protein sequence ID" value="TCP38486.1"/>
    <property type="molecule type" value="Genomic_DNA"/>
</dbReference>
<feature type="binding site" evidence="9">
    <location>
        <begin position="86"/>
        <end position="88"/>
    </location>
    <ligand>
        <name>phosphate</name>
        <dbReference type="ChEBI" id="CHEBI:43474"/>
    </ligand>
</feature>
<dbReference type="NCBIfam" id="TIGR01698">
    <property type="entry name" value="PUNP"/>
    <property type="match status" value="1"/>
</dbReference>
<dbReference type="PANTHER" id="PTHR11904:SF9">
    <property type="entry name" value="PURINE NUCLEOSIDE PHOSPHORYLASE-RELATED"/>
    <property type="match status" value="1"/>
</dbReference>
<dbReference type="CDD" id="cd09009">
    <property type="entry name" value="PNP-EcPNPII_like"/>
    <property type="match status" value="1"/>
</dbReference>
<feature type="domain" description="Nucleoside phosphorylase" evidence="10">
    <location>
        <begin position="28"/>
        <end position="275"/>
    </location>
</feature>
<evidence type="ECO:0000256" key="5">
    <source>
        <dbReference type="ARBA" id="ARBA00013834"/>
    </source>
</evidence>
<dbReference type="FunCoup" id="A0A4V2SQE4">
    <property type="interactions" value="487"/>
</dbReference>
<evidence type="ECO:0000256" key="1">
    <source>
        <dbReference type="ARBA" id="ARBA00005058"/>
    </source>
</evidence>
<evidence type="ECO:0000256" key="6">
    <source>
        <dbReference type="ARBA" id="ARBA00022676"/>
    </source>
</evidence>
<evidence type="ECO:0000313" key="11">
    <source>
        <dbReference type="EMBL" id="TCP38486.1"/>
    </source>
</evidence>
<dbReference type="SUPFAM" id="SSF53167">
    <property type="entry name" value="Purine and uridine phosphorylases"/>
    <property type="match status" value="1"/>
</dbReference>
<feature type="binding site" evidence="9">
    <location>
        <position position="217"/>
    </location>
    <ligand>
        <name>phosphate</name>
        <dbReference type="ChEBI" id="CHEBI:43474"/>
    </ligand>
</feature>
<dbReference type="InterPro" id="IPR011268">
    <property type="entry name" value="Purine_phosphorylase"/>
</dbReference>
<dbReference type="GO" id="GO:0005737">
    <property type="term" value="C:cytoplasm"/>
    <property type="evidence" value="ECO:0007669"/>
    <property type="project" value="TreeGrafter"/>
</dbReference>
<dbReference type="Pfam" id="PF01048">
    <property type="entry name" value="PNP_UDP_1"/>
    <property type="match status" value="1"/>
</dbReference>
<feature type="binding site" evidence="9">
    <location>
        <position position="118"/>
    </location>
    <ligand>
        <name>phosphate</name>
        <dbReference type="ChEBI" id="CHEBI:43474"/>
    </ligand>
</feature>
<dbReference type="OrthoDB" id="1523230at2"/>
<dbReference type="UniPathway" id="UPA00606"/>
<dbReference type="InterPro" id="IPR011269">
    <property type="entry name" value="PUNP"/>
</dbReference>
<comment type="function">
    <text evidence="8">The purine nucleoside phosphorylases catalyze the phosphorolytic breakdown of the N-glycosidic bond in the beta-(deoxy)ribonucleoside molecules, with the formation of the corresponding free purine bases and pentose-1-phosphate.</text>
</comment>
<dbReference type="PIRSF" id="PIRSF000477">
    <property type="entry name" value="PurNPase"/>
    <property type="match status" value="1"/>
</dbReference>
<accession>A0A4V2SQE4</accession>